<gene>
    <name evidence="10" type="primary">LOC112689686</name>
</gene>
<dbReference type="OrthoDB" id="6623242at2759"/>
<dbReference type="PANTHER" id="PTHR21143:SF133">
    <property type="entry name" value="GUSTATORY AND PHEROMONE RECEPTOR 32A-RELATED"/>
    <property type="match status" value="1"/>
</dbReference>
<dbReference type="RefSeq" id="XP_025419306.1">
    <property type="nucleotide sequence ID" value="XM_025563521.1"/>
</dbReference>
<keyword evidence="3 8" id="KW-0812">Transmembrane</keyword>
<dbReference type="GeneID" id="112689686"/>
<dbReference type="GO" id="GO:0043025">
    <property type="term" value="C:neuronal cell body"/>
    <property type="evidence" value="ECO:0007669"/>
    <property type="project" value="TreeGrafter"/>
</dbReference>
<evidence type="ECO:0000313" key="10">
    <source>
        <dbReference type="RefSeq" id="XP_025419306.1"/>
    </source>
</evidence>
<name>A0A8B8G9L7_9HEMI</name>
<dbReference type="Proteomes" id="UP000694846">
    <property type="component" value="Unplaced"/>
</dbReference>
<evidence type="ECO:0000256" key="6">
    <source>
        <dbReference type="ARBA" id="ARBA00023170"/>
    </source>
</evidence>
<evidence type="ECO:0000256" key="3">
    <source>
        <dbReference type="ARBA" id="ARBA00022692"/>
    </source>
</evidence>
<keyword evidence="9" id="KW-1185">Reference proteome</keyword>
<dbReference type="GO" id="GO:0030424">
    <property type="term" value="C:axon"/>
    <property type="evidence" value="ECO:0007669"/>
    <property type="project" value="TreeGrafter"/>
</dbReference>
<evidence type="ECO:0000256" key="5">
    <source>
        <dbReference type="ARBA" id="ARBA00023136"/>
    </source>
</evidence>
<evidence type="ECO:0000256" key="2">
    <source>
        <dbReference type="ARBA" id="ARBA00022475"/>
    </source>
</evidence>
<feature type="transmembrane region" description="Helical" evidence="8">
    <location>
        <begin position="178"/>
        <end position="195"/>
    </location>
</feature>
<feature type="transmembrane region" description="Helical" evidence="8">
    <location>
        <begin position="6"/>
        <end position="27"/>
    </location>
</feature>
<keyword evidence="6" id="KW-0675">Receptor</keyword>
<evidence type="ECO:0000313" key="9">
    <source>
        <dbReference type="Proteomes" id="UP000694846"/>
    </source>
</evidence>
<dbReference type="InterPro" id="IPR013604">
    <property type="entry name" value="7TM_chemorcpt"/>
</dbReference>
<organism evidence="9 10">
    <name type="scientific">Sipha flava</name>
    <name type="common">yellow sugarcane aphid</name>
    <dbReference type="NCBI Taxonomy" id="143950"/>
    <lineage>
        <taxon>Eukaryota</taxon>
        <taxon>Metazoa</taxon>
        <taxon>Ecdysozoa</taxon>
        <taxon>Arthropoda</taxon>
        <taxon>Hexapoda</taxon>
        <taxon>Insecta</taxon>
        <taxon>Pterygota</taxon>
        <taxon>Neoptera</taxon>
        <taxon>Paraneoptera</taxon>
        <taxon>Hemiptera</taxon>
        <taxon>Sternorrhyncha</taxon>
        <taxon>Aphidomorpha</taxon>
        <taxon>Aphidoidea</taxon>
        <taxon>Aphididae</taxon>
        <taxon>Sipha</taxon>
    </lineage>
</organism>
<evidence type="ECO:0000256" key="8">
    <source>
        <dbReference type="SAM" id="Phobius"/>
    </source>
</evidence>
<evidence type="ECO:0000256" key="1">
    <source>
        <dbReference type="ARBA" id="ARBA00004651"/>
    </source>
</evidence>
<feature type="transmembrane region" description="Helical" evidence="8">
    <location>
        <begin position="67"/>
        <end position="88"/>
    </location>
</feature>
<keyword evidence="4 8" id="KW-1133">Transmembrane helix</keyword>
<dbReference type="GO" id="GO:0050909">
    <property type="term" value="P:sensory perception of taste"/>
    <property type="evidence" value="ECO:0007669"/>
    <property type="project" value="InterPro"/>
</dbReference>
<proteinExistence type="predicted"/>
<dbReference type="GO" id="GO:0030425">
    <property type="term" value="C:dendrite"/>
    <property type="evidence" value="ECO:0007669"/>
    <property type="project" value="TreeGrafter"/>
</dbReference>
<accession>A0A8B8G9L7</accession>
<dbReference type="GO" id="GO:0007635">
    <property type="term" value="P:chemosensory behavior"/>
    <property type="evidence" value="ECO:0007669"/>
    <property type="project" value="TreeGrafter"/>
</dbReference>
<dbReference type="GO" id="GO:0007165">
    <property type="term" value="P:signal transduction"/>
    <property type="evidence" value="ECO:0007669"/>
    <property type="project" value="UniProtKB-KW"/>
</dbReference>
<dbReference type="AlphaFoldDB" id="A0A8B8G9L7"/>
<dbReference type="Pfam" id="PF08395">
    <property type="entry name" value="7tm_7"/>
    <property type="match status" value="1"/>
</dbReference>
<protein>
    <submittedName>
        <fullName evidence="10">Uncharacterized protein LOC112689686</fullName>
    </submittedName>
</protein>
<reference evidence="10" key="1">
    <citation type="submission" date="2025-08" db="UniProtKB">
        <authorList>
            <consortium name="RefSeq"/>
        </authorList>
    </citation>
    <scope>IDENTIFICATION</scope>
    <source>
        <tissue evidence="10">Whole body</tissue>
    </source>
</reference>
<dbReference type="PANTHER" id="PTHR21143">
    <property type="entry name" value="INVERTEBRATE GUSTATORY RECEPTOR"/>
    <property type="match status" value="1"/>
</dbReference>
<sequence>MWSLGFLFNRFLFYEYIALVTCVQIMVSKMNDELSKGSVPIGELGALHTVVLDDLEYMNRFILGLPMIVNVIANNMSTVIYLLYHYVIFKGLFIASEVNLFVPVFDVALKLFDMVLLFSFCRAVEIEVNRTTLVLQQRLIMETDQKVRRKIAFFSLRRLHADFHFTLCGFYKINYRQLLLLLSKVITFLVIQIQFKRHRYSEASE</sequence>
<comment type="subcellular location">
    <subcellularLocation>
        <location evidence="1">Cell membrane</location>
        <topology evidence="1">Multi-pass membrane protein</topology>
    </subcellularLocation>
</comment>
<keyword evidence="5 8" id="KW-0472">Membrane</keyword>
<dbReference type="GO" id="GO:0005886">
    <property type="term" value="C:plasma membrane"/>
    <property type="evidence" value="ECO:0007669"/>
    <property type="project" value="UniProtKB-SubCell"/>
</dbReference>
<keyword evidence="7" id="KW-0807">Transducer</keyword>
<evidence type="ECO:0000256" key="7">
    <source>
        <dbReference type="ARBA" id="ARBA00023224"/>
    </source>
</evidence>
<evidence type="ECO:0000256" key="4">
    <source>
        <dbReference type="ARBA" id="ARBA00022989"/>
    </source>
</evidence>
<dbReference type="GO" id="GO:0008049">
    <property type="term" value="P:male courtship behavior"/>
    <property type="evidence" value="ECO:0007669"/>
    <property type="project" value="TreeGrafter"/>
</dbReference>
<keyword evidence="2" id="KW-1003">Cell membrane</keyword>